<gene>
    <name evidence="1" type="ORF">SDC9_172126</name>
</gene>
<proteinExistence type="predicted"/>
<evidence type="ECO:0000313" key="1">
    <source>
        <dbReference type="EMBL" id="MPN24724.1"/>
    </source>
</evidence>
<comment type="caution">
    <text evidence="1">The sequence shown here is derived from an EMBL/GenBank/DDBJ whole genome shotgun (WGS) entry which is preliminary data.</text>
</comment>
<name>A0A645GLA6_9ZZZZ</name>
<organism evidence="1">
    <name type="scientific">bioreactor metagenome</name>
    <dbReference type="NCBI Taxonomy" id="1076179"/>
    <lineage>
        <taxon>unclassified sequences</taxon>
        <taxon>metagenomes</taxon>
        <taxon>ecological metagenomes</taxon>
    </lineage>
</organism>
<dbReference type="AlphaFoldDB" id="A0A645GLA6"/>
<protein>
    <submittedName>
        <fullName evidence="1">Uncharacterized protein</fullName>
    </submittedName>
</protein>
<accession>A0A645GLA6</accession>
<reference evidence="1" key="1">
    <citation type="submission" date="2019-08" db="EMBL/GenBank/DDBJ databases">
        <authorList>
            <person name="Kucharzyk K."/>
            <person name="Murdoch R.W."/>
            <person name="Higgins S."/>
            <person name="Loffler F."/>
        </authorList>
    </citation>
    <scope>NUCLEOTIDE SEQUENCE</scope>
</reference>
<sequence>MPMDKDGSRSLYTVQATYEIDPALPQGDSLQFGSSIQYAEPPEEGRFSPNGASSIGIIGGSCGPTAIFLAGNDREKTIPRGLHGLPLHSCFSVPSFYKEDNLHFILEGINIKKHDEKEYSFPQQVMG</sequence>
<dbReference type="EMBL" id="VSSQ01073666">
    <property type="protein sequence ID" value="MPN24724.1"/>
    <property type="molecule type" value="Genomic_DNA"/>
</dbReference>